<evidence type="ECO:0000256" key="10">
    <source>
        <dbReference type="HAMAP-Rule" id="MF_01106"/>
    </source>
</evidence>
<comment type="pathway">
    <text evidence="10">Amino-acid biosynthesis; L-arginine biosynthesis; L-ornithine and N-acetyl-L-glutamate from L-glutamate and N(2)-acetyl-L-ornithine (cyclic): step 1/1.</text>
</comment>
<dbReference type="Gene3D" id="3.10.20.340">
    <property type="entry name" value="ArgJ beta chain, C-terminal domain"/>
    <property type="match status" value="1"/>
</dbReference>
<dbReference type="OrthoDB" id="9804242at2"/>
<keyword evidence="6 10" id="KW-0068">Autocatalytic cleavage</keyword>
<gene>
    <name evidence="10 11" type="primary">argJ</name>
    <name evidence="11" type="ORF">GHI93_02260</name>
</gene>
<evidence type="ECO:0000256" key="1">
    <source>
        <dbReference type="ARBA" id="ARBA00006774"/>
    </source>
</evidence>
<reference evidence="11 12" key="1">
    <citation type="submission" date="2019-10" db="EMBL/GenBank/DDBJ databases">
        <authorList>
            <person name="Dong K."/>
        </authorList>
    </citation>
    <scope>NUCLEOTIDE SEQUENCE [LARGE SCALE GENOMIC DNA]</scope>
    <source>
        <strain evidence="11 12">DSM 28960</strain>
    </source>
</reference>
<evidence type="ECO:0000256" key="8">
    <source>
        <dbReference type="ARBA" id="ARBA00023315"/>
    </source>
</evidence>
<keyword evidence="8 10" id="KW-0012">Acyltransferase</keyword>
<dbReference type="EMBL" id="WITJ01000003">
    <property type="protein sequence ID" value="MQW38773.1"/>
    <property type="molecule type" value="Genomic_DNA"/>
</dbReference>
<dbReference type="Gene3D" id="3.60.70.12">
    <property type="entry name" value="L-amino peptidase D-ALA esterase/amidase"/>
    <property type="match status" value="1"/>
</dbReference>
<name>A0A7X1Z6V0_9LACT</name>
<evidence type="ECO:0000256" key="3">
    <source>
        <dbReference type="ARBA" id="ARBA00022571"/>
    </source>
</evidence>
<evidence type="ECO:0000256" key="7">
    <source>
        <dbReference type="ARBA" id="ARBA00023268"/>
    </source>
</evidence>
<evidence type="ECO:0000256" key="2">
    <source>
        <dbReference type="ARBA" id="ARBA00011475"/>
    </source>
</evidence>
<sequence>MIKKDGTIASPKGFTADAVHAGLKYKNLDLGIIISEIPAQVAGVFTKNKVCAAPVVLDRTLVKSGEIQAILCNSAVANAVTGDQGMINAMLTQKFVAKKFNIKESLVAVCSTGVIGVQLPMEKIETGINRLSENGQADRFAKAILTTDTVTKTVTLTSVINDKTVTMSGVCKGSGMIHPNMCTMLAFITTDANISHELLQKLLSEVTETTFNQITVDGDTSTNDTVLVMANAMAGNEAIKEKTQDYEIFKAMLFETCTILAQKIAADGEGATKFIEVSVSGAPTDERARMIAKKIVGSNLVKTAIFGADPNWGRIVSSIGQAADFEPDDILVKIQNEKVLEHSTPLYFDKAILSQKLKEKEVMIEVDLNKSQGYGKAWGCDLTYHYVEINATYTS</sequence>
<comment type="catalytic activity">
    <reaction evidence="9 10">
        <text>N(2)-acetyl-L-ornithine + L-glutamate = N-acetyl-L-glutamate + L-ornithine</text>
        <dbReference type="Rhea" id="RHEA:15349"/>
        <dbReference type="ChEBI" id="CHEBI:29985"/>
        <dbReference type="ChEBI" id="CHEBI:44337"/>
        <dbReference type="ChEBI" id="CHEBI:46911"/>
        <dbReference type="ChEBI" id="CHEBI:57805"/>
        <dbReference type="EC" id="2.3.1.35"/>
    </reaction>
</comment>
<dbReference type="EC" id="2.3.1.35" evidence="10"/>
<evidence type="ECO:0000256" key="4">
    <source>
        <dbReference type="ARBA" id="ARBA00022605"/>
    </source>
</evidence>
<feature type="binding site" evidence="10">
    <location>
        <position position="183"/>
    </location>
    <ligand>
        <name>substrate</name>
    </ligand>
</feature>
<dbReference type="GO" id="GO:0005737">
    <property type="term" value="C:cytoplasm"/>
    <property type="evidence" value="ECO:0007669"/>
    <property type="project" value="UniProtKB-SubCell"/>
</dbReference>
<feature type="binding site" evidence="10">
    <location>
        <position position="269"/>
    </location>
    <ligand>
        <name>substrate</name>
    </ligand>
</feature>
<feature type="chain" id="PRO_5031643011" description="Arginine biosynthesis bifunctional protein ArgJ alpha chain" evidence="10">
    <location>
        <begin position="1"/>
        <end position="182"/>
    </location>
</feature>
<dbReference type="Proteomes" id="UP000439550">
    <property type="component" value="Unassembled WGS sequence"/>
</dbReference>
<comment type="caution">
    <text evidence="10">Lacks conserved residue(s) required for the propagation of feature annotation.</text>
</comment>
<keyword evidence="10" id="KW-0963">Cytoplasm</keyword>
<dbReference type="NCBIfam" id="NF003802">
    <property type="entry name" value="PRK05388.1"/>
    <property type="match status" value="1"/>
</dbReference>
<dbReference type="NCBIfam" id="TIGR00120">
    <property type="entry name" value="ArgJ"/>
    <property type="match status" value="1"/>
</dbReference>
<dbReference type="InterPro" id="IPR042195">
    <property type="entry name" value="ArgJ_beta_C"/>
</dbReference>
<organism evidence="11 12">
    <name type="scientific">Lactococcus hircilactis</name>
    <dbReference type="NCBI Taxonomy" id="1494462"/>
    <lineage>
        <taxon>Bacteria</taxon>
        <taxon>Bacillati</taxon>
        <taxon>Bacillota</taxon>
        <taxon>Bacilli</taxon>
        <taxon>Lactobacillales</taxon>
        <taxon>Streptococcaceae</taxon>
        <taxon>Lactococcus</taxon>
    </lineage>
</organism>
<keyword evidence="5 10" id="KW-0808">Transferase</keyword>
<comment type="function">
    <text evidence="10">Catalyzes two activities which are involved in the cyclic version of arginine biosynthesis: the synthesis of N-acetylglutamate from glutamate and acetyl-CoA as the acetyl donor, and of ornithine by transacetylation between N(2)-acetylornithine and glutamate.</text>
</comment>
<proteinExistence type="inferred from homology"/>
<evidence type="ECO:0000256" key="6">
    <source>
        <dbReference type="ARBA" id="ARBA00022813"/>
    </source>
</evidence>
<evidence type="ECO:0000313" key="12">
    <source>
        <dbReference type="Proteomes" id="UP000439550"/>
    </source>
</evidence>
<feature type="binding site" evidence="10">
    <location>
        <position position="172"/>
    </location>
    <ligand>
        <name>substrate</name>
    </ligand>
</feature>
<comment type="subcellular location">
    <subcellularLocation>
        <location evidence="10">Cytoplasm</location>
    </subcellularLocation>
</comment>
<dbReference type="AlphaFoldDB" id="A0A7X1Z6V0"/>
<dbReference type="GO" id="GO:0006592">
    <property type="term" value="P:ornithine biosynthetic process"/>
    <property type="evidence" value="ECO:0007669"/>
    <property type="project" value="TreeGrafter"/>
</dbReference>
<feature type="binding site" evidence="10">
    <location>
        <position position="395"/>
    </location>
    <ligand>
        <name>substrate</name>
    </ligand>
</feature>
<dbReference type="GO" id="GO:0004042">
    <property type="term" value="F:L-glutamate N-acetyltransferase activity"/>
    <property type="evidence" value="ECO:0007669"/>
    <property type="project" value="UniProtKB-UniRule"/>
</dbReference>
<dbReference type="GO" id="GO:0006526">
    <property type="term" value="P:L-arginine biosynthetic process"/>
    <property type="evidence" value="ECO:0007669"/>
    <property type="project" value="UniProtKB-UniRule"/>
</dbReference>
<dbReference type="InterPro" id="IPR002813">
    <property type="entry name" value="Arg_biosynth_ArgJ"/>
</dbReference>
<comment type="pathway">
    <text evidence="10">Amino-acid biosynthesis; L-arginine biosynthesis; N(2)-acetyl-L-ornithine from L-glutamate: step 1/4.</text>
</comment>
<dbReference type="FunFam" id="3.10.20.340:FF:000001">
    <property type="entry name" value="Arginine biosynthesis bifunctional protein ArgJ, chloroplastic"/>
    <property type="match status" value="1"/>
</dbReference>
<feature type="binding site" evidence="10">
    <location>
        <position position="146"/>
    </location>
    <ligand>
        <name>substrate</name>
    </ligand>
</feature>
<dbReference type="FunFam" id="3.60.70.12:FF:000001">
    <property type="entry name" value="Arginine biosynthesis bifunctional protein ArgJ, chloroplastic"/>
    <property type="match status" value="1"/>
</dbReference>
<dbReference type="InterPro" id="IPR016117">
    <property type="entry name" value="ArgJ-like_dom_sf"/>
</dbReference>
<accession>A0A7X1Z6V0</accession>
<dbReference type="UniPathway" id="UPA00068">
    <property type="reaction ID" value="UER00106"/>
</dbReference>
<keyword evidence="4 10" id="KW-0028">Amino-acid biosynthesis</keyword>
<evidence type="ECO:0000256" key="5">
    <source>
        <dbReference type="ARBA" id="ARBA00022679"/>
    </source>
</evidence>
<comment type="subunit">
    <text evidence="2 10">Heterotetramer of two alpha and two beta chains.</text>
</comment>
<feature type="site" description="Involved in the stabilization of negative charge on the oxyanion by the formation of the oxyanion hole" evidence="10">
    <location>
        <position position="113"/>
    </location>
</feature>
<dbReference type="CDD" id="cd02152">
    <property type="entry name" value="OAT"/>
    <property type="match status" value="1"/>
</dbReference>
<dbReference type="HAMAP" id="MF_01106">
    <property type="entry name" value="ArgJ"/>
    <property type="match status" value="1"/>
</dbReference>
<keyword evidence="3 10" id="KW-0055">Arginine biosynthesis</keyword>
<comment type="caution">
    <text evidence="11">The sequence shown here is derived from an EMBL/GenBank/DDBJ whole genome shotgun (WGS) entry which is preliminary data.</text>
</comment>
<keyword evidence="7 10" id="KW-0511">Multifunctional enzyme</keyword>
<protein>
    <recommendedName>
        <fullName evidence="10">Arginine biosynthesis bifunctional protein ArgJ</fullName>
    </recommendedName>
    <domain>
        <recommendedName>
            <fullName evidence="10">Glutamate N-acetyltransferase</fullName>
            <ecNumber evidence="10">2.3.1.35</ecNumber>
        </recommendedName>
        <alternativeName>
            <fullName evidence="10">Ornithine acetyltransferase</fullName>
            <shortName evidence="10">OATase</shortName>
        </alternativeName>
        <alternativeName>
            <fullName evidence="10">Ornithine transacetylase</fullName>
        </alternativeName>
    </domain>
    <domain>
        <recommendedName>
            <fullName evidence="10">Amino-acid acetyltransferase</fullName>
            <ecNumber evidence="10">2.3.1.1</ecNumber>
        </recommendedName>
        <alternativeName>
            <fullName evidence="10">N-acetylglutamate synthase</fullName>
            <shortName evidence="10">AGSase</shortName>
        </alternativeName>
    </domain>
    <component>
        <recommendedName>
            <fullName evidence="10">Arginine biosynthesis bifunctional protein ArgJ alpha chain</fullName>
        </recommendedName>
    </component>
    <component>
        <recommendedName>
            <fullName evidence="10">Arginine biosynthesis bifunctional protein ArgJ beta chain</fullName>
        </recommendedName>
    </component>
</protein>
<keyword evidence="12" id="KW-1185">Reference proteome</keyword>
<evidence type="ECO:0000313" key="11">
    <source>
        <dbReference type="EMBL" id="MQW38773.1"/>
    </source>
</evidence>
<feature type="site" description="Involved in the stabilization of negative charge on the oxyanion by the formation of the oxyanion hole" evidence="10">
    <location>
        <position position="112"/>
    </location>
</feature>
<dbReference type="Pfam" id="PF01960">
    <property type="entry name" value="ArgJ"/>
    <property type="match status" value="1"/>
</dbReference>
<dbReference type="PANTHER" id="PTHR23100">
    <property type="entry name" value="ARGININE BIOSYNTHESIS BIFUNCTIONAL PROTEIN ARGJ"/>
    <property type="match status" value="1"/>
</dbReference>
<feature type="chain" id="PRO_5031643012" description="Arginine biosynthesis bifunctional protein ArgJ beta chain" evidence="10">
    <location>
        <begin position="183"/>
        <end position="395"/>
    </location>
</feature>
<comment type="similarity">
    <text evidence="1 10">Belongs to the ArgJ family.</text>
</comment>
<dbReference type="EC" id="2.3.1.1" evidence="10"/>
<feature type="active site" description="Nucleophile" evidence="10">
    <location>
        <position position="183"/>
    </location>
</feature>
<dbReference type="SUPFAM" id="SSF56266">
    <property type="entry name" value="DmpA/ArgJ-like"/>
    <property type="match status" value="1"/>
</dbReference>
<dbReference type="GO" id="GO:0004358">
    <property type="term" value="F:L-glutamate N-acetyltransferase activity, acting on acetyl-L-ornithine as donor"/>
    <property type="evidence" value="ECO:0007669"/>
    <property type="project" value="UniProtKB-UniRule"/>
</dbReference>
<dbReference type="PANTHER" id="PTHR23100:SF0">
    <property type="entry name" value="ARGININE BIOSYNTHESIS BIFUNCTIONAL PROTEIN ARGJ, MITOCHONDRIAL"/>
    <property type="match status" value="1"/>
</dbReference>
<comment type="catalytic activity">
    <reaction evidence="10">
        <text>L-glutamate + acetyl-CoA = N-acetyl-L-glutamate + CoA + H(+)</text>
        <dbReference type="Rhea" id="RHEA:24292"/>
        <dbReference type="ChEBI" id="CHEBI:15378"/>
        <dbReference type="ChEBI" id="CHEBI:29985"/>
        <dbReference type="ChEBI" id="CHEBI:44337"/>
        <dbReference type="ChEBI" id="CHEBI:57287"/>
        <dbReference type="ChEBI" id="CHEBI:57288"/>
        <dbReference type="EC" id="2.3.1.1"/>
    </reaction>
</comment>
<dbReference type="RefSeq" id="WP_153495203.1">
    <property type="nucleotide sequence ID" value="NZ_CAXYUY010000038.1"/>
</dbReference>
<evidence type="ECO:0000256" key="9">
    <source>
        <dbReference type="ARBA" id="ARBA00049439"/>
    </source>
</evidence>
<feature type="binding site" evidence="10">
    <location>
        <position position="390"/>
    </location>
    <ligand>
        <name>substrate</name>
    </ligand>
</feature>